<feature type="transmembrane region" description="Helical" evidence="1">
    <location>
        <begin position="30"/>
        <end position="49"/>
    </location>
</feature>
<proteinExistence type="predicted"/>
<organism evidence="2 3">
    <name type="scientific">Candidatus Phycosocius spiralis</name>
    <dbReference type="NCBI Taxonomy" id="2815099"/>
    <lineage>
        <taxon>Bacteria</taxon>
        <taxon>Pseudomonadati</taxon>
        <taxon>Pseudomonadota</taxon>
        <taxon>Alphaproteobacteria</taxon>
        <taxon>Caulobacterales</taxon>
        <taxon>Caulobacterales incertae sedis</taxon>
        <taxon>Candidatus Phycosocius</taxon>
    </lineage>
</organism>
<evidence type="ECO:0000313" key="3">
    <source>
        <dbReference type="Proteomes" id="UP001161064"/>
    </source>
</evidence>
<evidence type="ECO:0000256" key="1">
    <source>
        <dbReference type="SAM" id="Phobius"/>
    </source>
</evidence>
<keyword evidence="1" id="KW-1133">Transmembrane helix</keyword>
<dbReference type="RefSeq" id="WP_284358703.1">
    <property type="nucleotide sequence ID" value="NZ_BPFZ01000002.1"/>
</dbReference>
<evidence type="ECO:0000313" key="2">
    <source>
        <dbReference type="EMBL" id="GIU66217.1"/>
    </source>
</evidence>
<keyword evidence="3" id="KW-1185">Reference proteome</keyword>
<dbReference type="Proteomes" id="UP001161064">
    <property type="component" value="Unassembled WGS sequence"/>
</dbReference>
<feature type="transmembrane region" description="Helical" evidence="1">
    <location>
        <begin position="130"/>
        <end position="149"/>
    </location>
</feature>
<protein>
    <recommendedName>
        <fullName evidence="4">DUF3592 domain-containing protein</fullName>
    </recommendedName>
</protein>
<keyword evidence="1" id="KW-0812">Transmembrane</keyword>
<reference evidence="2" key="2">
    <citation type="journal article" date="2023" name="ISME Commun">
        <title>Characterization of a bloom-associated alphaproteobacterial lineage, 'Candidatus Phycosocius': insights into freshwater algal-bacterial interactions.</title>
        <authorList>
            <person name="Tanabe Y."/>
            <person name="Yamaguchi H."/>
            <person name="Yoshida M."/>
            <person name="Kai A."/>
            <person name="Okazaki Y."/>
        </authorList>
    </citation>
    <scope>NUCLEOTIDE SEQUENCE</scope>
    <source>
        <strain evidence="2">BOTRYCO-1</strain>
    </source>
</reference>
<name>A0ABQ4PT81_9PROT</name>
<gene>
    <name evidence="2" type="ORF">PsB1_0371</name>
</gene>
<accession>A0ABQ4PT81</accession>
<keyword evidence="1" id="KW-0472">Membrane</keyword>
<reference evidence="2" key="1">
    <citation type="submission" date="2021-05" db="EMBL/GenBank/DDBJ databases">
        <authorList>
            <person name="Tanabe Y."/>
        </authorList>
    </citation>
    <scope>NUCLEOTIDE SEQUENCE</scope>
    <source>
        <strain evidence="2">BOTRYCO-1</strain>
    </source>
</reference>
<comment type="caution">
    <text evidence="2">The sequence shown here is derived from an EMBL/GenBank/DDBJ whole genome shotgun (WGS) entry which is preliminary data.</text>
</comment>
<dbReference type="EMBL" id="BPFZ01000002">
    <property type="protein sequence ID" value="GIU66217.1"/>
    <property type="molecule type" value="Genomic_DNA"/>
</dbReference>
<sequence>MVQYHQPKHLSVLPPILRRKLIIPDNPRELGSLVVIIGLAITLTCAWPNCHDLYKRIGKQQVKASLVAVVPYRANSQSRLVGVYLFKDETNRLVAVRGNRVYLKQAAIPHQARIVWKSGRSLEAQVVFEYLDYLVGLPIGLAVLTWGLFMRTTRRELIEAGMVCDLEDESASR</sequence>
<evidence type="ECO:0008006" key="4">
    <source>
        <dbReference type="Google" id="ProtNLM"/>
    </source>
</evidence>